<protein>
    <recommendedName>
        <fullName evidence="1">DUF3719 domain-containing protein</fullName>
    </recommendedName>
</protein>
<dbReference type="EMBL" id="UZAK01052287">
    <property type="protein sequence ID" value="VDP81533.1"/>
    <property type="molecule type" value="Genomic_DNA"/>
</dbReference>
<organism evidence="2 3">
    <name type="scientific">Schistosoma curassoni</name>
    <dbReference type="NCBI Taxonomy" id="6186"/>
    <lineage>
        <taxon>Eukaryota</taxon>
        <taxon>Metazoa</taxon>
        <taxon>Spiralia</taxon>
        <taxon>Lophotrochozoa</taxon>
        <taxon>Platyhelminthes</taxon>
        <taxon>Trematoda</taxon>
        <taxon>Digenea</taxon>
        <taxon>Strigeidida</taxon>
        <taxon>Schistosomatoidea</taxon>
        <taxon>Schistosomatidae</taxon>
        <taxon>Schistosoma</taxon>
    </lineage>
</organism>
<evidence type="ECO:0000259" key="1">
    <source>
        <dbReference type="Pfam" id="PF12516"/>
    </source>
</evidence>
<dbReference type="Pfam" id="PF12516">
    <property type="entry name" value="DUF3719"/>
    <property type="match status" value="1"/>
</dbReference>
<dbReference type="InterPro" id="IPR022194">
    <property type="entry name" value="DUF3719"/>
</dbReference>
<evidence type="ECO:0000313" key="2">
    <source>
        <dbReference type="EMBL" id="VDP81533.1"/>
    </source>
</evidence>
<dbReference type="Proteomes" id="UP000279833">
    <property type="component" value="Unassembled WGS sequence"/>
</dbReference>
<keyword evidence="3" id="KW-1185">Reference proteome</keyword>
<name>A0A3P8KKF5_9TREM</name>
<reference evidence="2 3" key="1">
    <citation type="submission" date="2018-11" db="EMBL/GenBank/DDBJ databases">
        <authorList>
            <consortium name="Pathogen Informatics"/>
        </authorList>
    </citation>
    <scope>NUCLEOTIDE SEQUENCE [LARGE SCALE GENOMIC DNA]</scope>
    <source>
        <strain>Dakar</strain>
        <strain evidence="3">Senegal</strain>
    </source>
</reference>
<feature type="domain" description="DUF3719" evidence="1">
    <location>
        <begin position="36"/>
        <end position="69"/>
    </location>
</feature>
<accession>A0A3P8KKF5</accession>
<proteinExistence type="predicted"/>
<dbReference type="AlphaFoldDB" id="A0A3P8KKF5"/>
<gene>
    <name evidence="2" type="ORF">SCUD_LOCUS23126</name>
</gene>
<sequence>MFFFNQNIFTAYQYPDHLNSSVTNCINNNPCGIQDHLFYECKDWLSRFPHLRVVGKQIKLSDENKSTFHHDDSNLISGRKYCLFIASVFDF</sequence>
<evidence type="ECO:0000313" key="3">
    <source>
        <dbReference type="Proteomes" id="UP000279833"/>
    </source>
</evidence>